<dbReference type="Pfam" id="PF07687">
    <property type="entry name" value="M20_dimer"/>
    <property type="match status" value="1"/>
</dbReference>
<dbReference type="OrthoDB" id="9792335at2"/>
<dbReference type="Pfam" id="PF01546">
    <property type="entry name" value="Peptidase_M20"/>
    <property type="match status" value="1"/>
</dbReference>
<dbReference type="InterPro" id="IPR036264">
    <property type="entry name" value="Bact_exopeptidase_dim_dom"/>
</dbReference>
<keyword evidence="2" id="KW-0378">Hydrolase</keyword>
<evidence type="ECO:0000313" key="5">
    <source>
        <dbReference type="EMBL" id="KPL80906.1"/>
    </source>
</evidence>
<organism evidence="4">
    <name type="scientific">Levilinea saccharolytica</name>
    <dbReference type="NCBI Taxonomy" id="229921"/>
    <lineage>
        <taxon>Bacteria</taxon>
        <taxon>Bacillati</taxon>
        <taxon>Chloroflexota</taxon>
        <taxon>Anaerolineae</taxon>
        <taxon>Anaerolineales</taxon>
        <taxon>Anaerolineaceae</taxon>
        <taxon>Levilinea</taxon>
    </lineage>
</organism>
<keyword evidence="1" id="KW-0479">Metal-binding</keyword>
<protein>
    <submittedName>
        <fullName evidence="4">Acetylornithine deacetylase</fullName>
    </submittedName>
</protein>
<proteinExistence type="predicted"/>
<dbReference type="EMBL" id="LGCM01000038">
    <property type="protein sequence ID" value="KPL80906.1"/>
    <property type="molecule type" value="Genomic_DNA"/>
</dbReference>
<evidence type="ECO:0000256" key="2">
    <source>
        <dbReference type="ARBA" id="ARBA00022801"/>
    </source>
</evidence>
<gene>
    <name evidence="5" type="ORF">ADN01_10440</name>
    <name evidence="4" type="ORF">LSAC_03224</name>
</gene>
<dbReference type="RefSeq" id="WP_062419609.1">
    <property type="nucleotide sequence ID" value="NZ_BBXZ01000172.1"/>
</dbReference>
<evidence type="ECO:0000313" key="4">
    <source>
        <dbReference type="EMBL" id="GAP19322.1"/>
    </source>
</evidence>
<dbReference type="Gene3D" id="3.30.70.360">
    <property type="match status" value="1"/>
</dbReference>
<dbReference type="AlphaFoldDB" id="A0A0M8JQ79"/>
<sequence length="407" mass="42799">MLSPEALLRSARRYAPQVEAFLGDLVRIPSVNGSHPEKAAAERAFAEAQRLGLTAALPARDPQRPNFLAEWGRGRAGFALIAHMDTVAAGDPQAWSCPPFAGEVRGGRLLGRGAADNKAGLACGLYTLALLRDEGILDPDAARVWMAGVADEESGACSPLGVRYLLDEGLIPAQAAIYTYTSDIICIGHRGLLRFRVLARGRAVHSGSPAWSRGEEGVNASTGLAEVLLRLEKLLPPDSHPAFPGMRTTLTPGTLLHGGEFESMVPAAAEALVDVRLLPGMSAEAVLAAVEGVLREVAAARPGLGLSLEVKNRLPAALVPADHRLVRAAQDYTRLLTGRSWPVEGAGPANEGYMLIEQGIPTLCGFGPTGGGAHAADEWVDLASLPVTMAMYAGIIHAVLNSDTEEN</sequence>
<dbReference type="GO" id="GO:0046872">
    <property type="term" value="F:metal ion binding"/>
    <property type="evidence" value="ECO:0007669"/>
    <property type="project" value="UniProtKB-KW"/>
</dbReference>
<evidence type="ECO:0000256" key="1">
    <source>
        <dbReference type="ARBA" id="ARBA00022723"/>
    </source>
</evidence>
<feature type="domain" description="Peptidase M20 dimerisation" evidence="3">
    <location>
        <begin position="187"/>
        <end position="299"/>
    </location>
</feature>
<dbReference type="GO" id="GO:0016787">
    <property type="term" value="F:hydrolase activity"/>
    <property type="evidence" value="ECO:0007669"/>
    <property type="project" value="UniProtKB-KW"/>
</dbReference>
<dbReference type="InterPro" id="IPR050072">
    <property type="entry name" value="Peptidase_M20A"/>
</dbReference>
<dbReference type="EMBL" id="DF967975">
    <property type="protein sequence ID" value="GAP19322.1"/>
    <property type="molecule type" value="Genomic_DNA"/>
</dbReference>
<accession>A0A0M8JQ79</accession>
<dbReference type="STRING" id="229921.ADN01_10440"/>
<dbReference type="Proteomes" id="UP000050501">
    <property type="component" value="Unassembled WGS sequence"/>
</dbReference>
<reference evidence="4" key="1">
    <citation type="journal article" date="2015" name="Genome Announc.">
        <title>Draft Genome Sequences of Anaerolinea thermolimosa IMO-1, Bellilinea caldifistulae GOMI-1, Leptolinea tardivitalis YMTK-2, Levilinea saccharolytica KIBI-1, Longilinea arvoryzae KOME-1, Previously Described as Members of the Class Anaerolineae (Chloroflexi).</title>
        <authorList>
            <person name="Matsuura N."/>
            <person name="Tourlousse M.D."/>
            <person name="Ohashi A."/>
            <person name="Hugenholtz P."/>
            <person name="Sekiguchi Y."/>
        </authorList>
    </citation>
    <scope>NUCLEOTIDE SEQUENCE</scope>
    <source>
        <strain evidence="4">KIBI-1</strain>
    </source>
</reference>
<dbReference type="PANTHER" id="PTHR43808">
    <property type="entry name" value="ACETYLORNITHINE DEACETYLASE"/>
    <property type="match status" value="1"/>
</dbReference>
<dbReference type="Gene3D" id="3.40.630.10">
    <property type="entry name" value="Zn peptidases"/>
    <property type="match status" value="1"/>
</dbReference>
<evidence type="ECO:0000313" key="6">
    <source>
        <dbReference type="Proteomes" id="UP000050501"/>
    </source>
</evidence>
<dbReference type="InterPro" id="IPR011650">
    <property type="entry name" value="Peptidase_M20_dimer"/>
</dbReference>
<name>A0A0M8JQ79_9CHLR</name>
<evidence type="ECO:0000259" key="3">
    <source>
        <dbReference type="Pfam" id="PF07687"/>
    </source>
</evidence>
<reference evidence="5 6" key="2">
    <citation type="submission" date="2015-07" db="EMBL/GenBank/DDBJ databases">
        <title>Genome sequence of Levilinea saccharolytica DSM 16555.</title>
        <authorList>
            <person name="Hemp J."/>
            <person name="Ward L.M."/>
            <person name="Pace L.A."/>
            <person name="Fischer W.W."/>
        </authorList>
    </citation>
    <scope>NUCLEOTIDE SEQUENCE [LARGE SCALE GENOMIC DNA]</scope>
    <source>
        <strain evidence="5 6">KIBI-1</strain>
    </source>
</reference>
<dbReference type="SUPFAM" id="SSF55031">
    <property type="entry name" value="Bacterial exopeptidase dimerisation domain"/>
    <property type="match status" value="1"/>
</dbReference>
<keyword evidence="6" id="KW-1185">Reference proteome</keyword>
<dbReference type="InterPro" id="IPR002933">
    <property type="entry name" value="Peptidase_M20"/>
</dbReference>
<dbReference type="SUPFAM" id="SSF53187">
    <property type="entry name" value="Zn-dependent exopeptidases"/>
    <property type="match status" value="1"/>
</dbReference>